<keyword evidence="8" id="KW-1185">Reference proteome</keyword>
<feature type="compositionally biased region" description="Basic and acidic residues" evidence="5">
    <location>
        <begin position="122"/>
        <end position="133"/>
    </location>
</feature>
<dbReference type="InterPro" id="IPR039481">
    <property type="entry name" value="EXOC2/Sec5_N_dom"/>
</dbReference>
<evidence type="ECO:0000256" key="1">
    <source>
        <dbReference type="ARBA" id="ARBA00010578"/>
    </source>
</evidence>
<name>A0AAP0I9S7_9MAGN</name>
<dbReference type="PANTHER" id="PTHR13043:SF1">
    <property type="entry name" value="EXOCYST COMPLEX COMPONENT 2"/>
    <property type="match status" value="1"/>
</dbReference>
<gene>
    <name evidence="7" type="ORF">Scep_018759</name>
</gene>
<proteinExistence type="inferred from homology"/>
<keyword evidence="3 4" id="KW-0268">Exocytosis</keyword>
<dbReference type="GO" id="GO:0000145">
    <property type="term" value="C:exocyst"/>
    <property type="evidence" value="ECO:0007669"/>
    <property type="project" value="UniProtKB-UniRule"/>
</dbReference>
<comment type="similarity">
    <text evidence="1 4">Belongs to the SEC5 family.</text>
</comment>
<evidence type="ECO:0000259" key="6">
    <source>
        <dbReference type="Pfam" id="PF15469"/>
    </source>
</evidence>
<accession>A0AAP0I9S7</accession>
<feature type="compositionally biased region" description="Acidic residues" evidence="5">
    <location>
        <begin position="1"/>
        <end position="15"/>
    </location>
</feature>
<dbReference type="GO" id="GO:0006893">
    <property type="term" value="P:Golgi to plasma membrane transport"/>
    <property type="evidence" value="ECO:0007669"/>
    <property type="project" value="UniProtKB-UniRule"/>
</dbReference>
<dbReference type="EMBL" id="JBBNAG010000008">
    <property type="protein sequence ID" value="KAK9111240.1"/>
    <property type="molecule type" value="Genomic_DNA"/>
</dbReference>
<reference evidence="7 8" key="1">
    <citation type="submission" date="2024-01" db="EMBL/GenBank/DDBJ databases">
        <title>Genome assemblies of Stephania.</title>
        <authorList>
            <person name="Yang L."/>
        </authorList>
    </citation>
    <scope>NUCLEOTIDE SEQUENCE [LARGE SCALE GENOMIC DNA]</scope>
    <source>
        <strain evidence="7">JXDWG</strain>
        <tissue evidence="7">Leaf</tissue>
    </source>
</reference>
<dbReference type="AlphaFoldDB" id="A0AAP0I9S7"/>
<feature type="domain" description="Exocyst complex component EXOC2/Sec5 N-terminal" evidence="6">
    <location>
        <begin position="194"/>
        <end position="1147"/>
    </location>
</feature>
<feature type="compositionally biased region" description="Acidic residues" evidence="5">
    <location>
        <begin position="78"/>
        <end position="91"/>
    </location>
</feature>
<evidence type="ECO:0000313" key="7">
    <source>
        <dbReference type="EMBL" id="KAK9111240.1"/>
    </source>
</evidence>
<feature type="region of interest" description="Disordered" evidence="5">
    <location>
        <begin position="1"/>
        <end position="140"/>
    </location>
</feature>
<dbReference type="InterPro" id="IPR016159">
    <property type="entry name" value="Cullin_repeat-like_dom_sf"/>
</dbReference>
<dbReference type="GO" id="GO:0006887">
    <property type="term" value="P:exocytosis"/>
    <property type="evidence" value="ECO:0007669"/>
    <property type="project" value="UniProtKB-KW"/>
</dbReference>
<dbReference type="GO" id="GO:0015031">
    <property type="term" value="P:protein transport"/>
    <property type="evidence" value="ECO:0007669"/>
    <property type="project" value="UniProtKB-KW"/>
</dbReference>
<comment type="caution">
    <text evidence="7">The sequence shown here is derived from an EMBL/GenBank/DDBJ whole genome shotgun (WGS) entry which is preliminary data.</text>
</comment>
<evidence type="ECO:0000256" key="2">
    <source>
        <dbReference type="ARBA" id="ARBA00022448"/>
    </source>
</evidence>
<sequence length="1193" mass="133663">MMMSSDSDDIDEDELLQIALKDQSLRPQQQQHTKRVISSSSSSSSATSKPSKPVLNLVQMPKQQQQQQKQQPRKPSLDADDDDDDDSEEVEMLSISSGDEDSSKDRSSSVAAAGKNRGRGGGARDDASDREWDGSDPSCWKNVDEAELVRRVREMRETKAVPVISQAEQKKAAQAARKGLTSLTSFPRGMECVDPLGLGIIDNKTLRLIIDSSGSAETKVEKETLDNSFRERLNYFSEKFDAKLFLSRIHQRTSAADLEAGALALKSDLEGRTQQKKTLVKENFDCFVSCKTTIDDIESKLKRIEEDPEGAGTAHLYNIIQRVSSKANQAFEPLFERQAQAEKIRSVQGMLQRFRTLFNLPSLISGSIDKGEYDLAVREYLKAKSIALPSHVGILKRVLEEVEKIMQYLKGRLYKSMEDPEIDLADLENTVRLLLELEPGSDPVWHYLNIQNQRIRGLLERCTIDHEARMEALHNKIRERALSDARWRQIQQDSNNSLNSDLDNSLLGESHLHANSEAVELSSEEMDALRGRYICRLTSVIIQHIPAFWKVVLSIFSGKFAKSSQVVTEATVKNEDKISDAKYSSHSLDEVAGMIRSTISAYEVKYYSSVRSVVIRNPLKFALVFGLENKAVYAALSLQLSRKVLWLAGGNSLMCCSLVGMAEKVHSTFRDLEETNILLPYMSDAIKEIFRACEAIEGKESSPPTAVTTLRALRSEMTKIYILRLCSWMRSTAEEISKLESWVPVSILERNKSPYTISSLPLAFRAMMTSAMDQIVLYLVFLVIGSIVKVASNQEILLWKESIIERMIQSLRKEAEKLEGMFGQLQEIQESVRIAFLNCFVDFTGHLEQLAAELTVNKCSKDNAYLQNGFSRKLDGESCGLHPGSIVSDPHQKLLIVLSNIGYCKDELSKEMYNKYKHIWLLSRQKDEEDADKDDLVKSFLALEEKVLAQYTFAKANSIRVAAENYILDAGIQWGAAPAVKGVRDAALELLHTLVAVHAEVFAGAKPLLDKTLSILVEGLIDTFLSLFHENEAKNLKSLDPNGFCQLMLELEYFETILHPYITSDAGESLKSLQAVLLEKATESVTDISENPGHNRRPTRGSEDALADERNQGMTISPDDLLALAQQFSSELLQAEMVRTRINATCFAENMTLDAVPEPVKSVYSSFRSSMDSPSYRGAQVVGSPSFSRQRRR</sequence>
<feature type="region of interest" description="Disordered" evidence="5">
    <location>
        <begin position="1167"/>
        <end position="1193"/>
    </location>
</feature>
<evidence type="ECO:0000313" key="8">
    <source>
        <dbReference type="Proteomes" id="UP001419268"/>
    </source>
</evidence>
<dbReference type="Pfam" id="PF15469">
    <property type="entry name" value="Sec5"/>
    <property type="match status" value="1"/>
</dbReference>
<feature type="compositionally biased region" description="Low complexity" evidence="5">
    <location>
        <begin position="59"/>
        <end position="74"/>
    </location>
</feature>
<comment type="function">
    <text evidence="4">Component of the exocyst complex involved in the docking of exocytic vesicles with fusion sites on the plasma membrane.</text>
</comment>
<keyword evidence="4" id="KW-0653">Protein transport</keyword>
<protein>
    <recommendedName>
        <fullName evidence="4">Exocyst complex component SEC5</fullName>
    </recommendedName>
</protein>
<comment type="subunit">
    <text evidence="4">Component of the exocyst complex.</text>
</comment>
<organism evidence="7 8">
    <name type="scientific">Stephania cephalantha</name>
    <dbReference type="NCBI Taxonomy" id="152367"/>
    <lineage>
        <taxon>Eukaryota</taxon>
        <taxon>Viridiplantae</taxon>
        <taxon>Streptophyta</taxon>
        <taxon>Embryophyta</taxon>
        <taxon>Tracheophyta</taxon>
        <taxon>Spermatophyta</taxon>
        <taxon>Magnoliopsida</taxon>
        <taxon>Ranunculales</taxon>
        <taxon>Menispermaceae</taxon>
        <taxon>Menispermoideae</taxon>
        <taxon>Cissampelideae</taxon>
        <taxon>Stephania</taxon>
    </lineage>
</organism>
<evidence type="ECO:0000256" key="5">
    <source>
        <dbReference type="SAM" id="MobiDB-lite"/>
    </source>
</evidence>
<feature type="compositionally biased region" description="Polar residues" evidence="5">
    <location>
        <begin position="1183"/>
        <end position="1193"/>
    </location>
</feature>
<keyword evidence="2 4" id="KW-0813">Transport</keyword>
<evidence type="ECO:0000256" key="3">
    <source>
        <dbReference type="ARBA" id="ARBA00022483"/>
    </source>
</evidence>
<dbReference type="PANTHER" id="PTHR13043">
    <property type="entry name" value="EXOCYST COMPLEX COMPONENT SEC5"/>
    <property type="match status" value="1"/>
</dbReference>
<evidence type="ECO:0000256" key="4">
    <source>
        <dbReference type="RuleBase" id="RU365069"/>
    </source>
</evidence>
<dbReference type="SUPFAM" id="SSF74788">
    <property type="entry name" value="Cullin repeat-like"/>
    <property type="match status" value="1"/>
</dbReference>
<feature type="region of interest" description="Disordered" evidence="5">
    <location>
        <begin position="1085"/>
        <end position="1106"/>
    </location>
</feature>
<dbReference type="InterPro" id="IPR029175">
    <property type="entry name" value="EXOC2/Sec5"/>
</dbReference>
<dbReference type="Proteomes" id="UP001419268">
    <property type="component" value="Unassembled WGS sequence"/>
</dbReference>